<evidence type="ECO:0000259" key="2">
    <source>
        <dbReference type="Pfam" id="PF14344"/>
    </source>
</evidence>
<accession>A0A7G9QDB2</accession>
<dbReference type="Proteomes" id="UP000515806">
    <property type="component" value="Chromosome"/>
</dbReference>
<evidence type="ECO:0000313" key="4">
    <source>
        <dbReference type="Proteomes" id="UP000515806"/>
    </source>
</evidence>
<dbReference type="KEGG" id="proe:H9L23_19790"/>
<sequence length="233" mass="24683">MKNSTPIYFKSLILFVLIAFTTFTSCKKTETADPTIAYIRVVNTSPSLATYNAYFNSTQVNTAALPFGGAASYTSYAAGSYSLKFTTASSTASLLTKTVALSASTYYSAYLINKPAALDIYTIGDDLSVPSADKAYIRFINLSPDAAAFDLIKTSATTALFTNKTFKNASGFVTVDAGTYSLDAKETSSGTVKATTGSTTFTAGYHYDVILGGLVTPANDTERALSLQAIQIK</sequence>
<organism evidence="3 4">
    <name type="scientific">Pedobacter roseus</name>
    <dbReference type="NCBI Taxonomy" id="336820"/>
    <lineage>
        <taxon>Bacteria</taxon>
        <taxon>Pseudomonadati</taxon>
        <taxon>Bacteroidota</taxon>
        <taxon>Sphingobacteriia</taxon>
        <taxon>Sphingobacteriales</taxon>
        <taxon>Sphingobacteriaceae</taxon>
        <taxon>Pedobacter</taxon>
    </lineage>
</organism>
<feature type="domain" description="DUF4397" evidence="2">
    <location>
        <begin position="37"/>
        <end position="151"/>
    </location>
</feature>
<dbReference type="InterPro" id="IPR025510">
    <property type="entry name" value="DUF4397"/>
</dbReference>
<reference evidence="3 4" key="1">
    <citation type="submission" date="2020-08" db="EMBL/GenBank/DDBJ databases">
        <title>Genome sequence of Pedobacter roseus KACC 11594T.</title>
        <authorList>
            <person name="Hyun D.-W."/>
            <person name="Bae J.-W."/>
        </authorList>
    </citation>
    <scope>NUCLEOTIDE SEQUENCE [LARGE SCALE GENOMIC DNA]</scope>
    <source>
        <strain evidence="3 4">KACC 11594</strain>
    </source>
</reference>
<proteinExistence type="predicted"/>
<dbReference type="PROSITE" id="PS51257">
    <property type="entry name" value="PROKAR_LIPOPROTEIN"/>
    <property type="match status" value="1"/>
</dbReference>
<feature type="signal peptide" evidence="1">
    <location>
        <begin position="1"/>
        <end position="27"/>
    </location>
</feature>
<feature type="chain" id="PRO_5028888798" evidence="1">
    <location>
        <begin position="28"/>
        <end position="233"/>
    </location>
</feature>
<keyword evidence="1" id="KW-0732">Signal</keyword>
<dbReference type="AlphaFoldDB" id="A0A7G9QDB2"/>
<protein>
    <submittedName>
        <fullName evidence="3">DUF4397 domain-containing protein</fullName>
    </submittedName>
</protein>
<dbReference type="EMBL" id="CP060723">
    <property type="protein sequence ID" value="QNN41337.1"/>
    <property type="molecule type" value="Genomic_DNA"/>
</dbReference>
<gene>
    <name evidence="3" type="ORF">H9L23_19790</name>
</gene>
<evidence type="ECO:0000256" key="1">
    <source>
        <dbReference type="SAM" id="SignalP"/>
    </source>
</evidence>
<dbReference type="RefSeq" id="WP_187591958.1">
    <property type="nucleotide sequence ID" value="NZ_CP060723.1"/>
</dbReference>
<dbReference type="Pfam" id="PF14344">
    <property type="entry name" value="DUF4397"/>
    <property type="match status" value="1"/>
</dbReference>
<name>A0A7G9QDB2_9SPHI</name>
<evidence type="ECO:0000313" key="3">
    <source>
        <dbReference type="EMBL" id="QNN41337.1"/>
    </source>
</evidence>
<keyword evidence="4" id="KW-1185">Reference proteome</keyword>